<reference evidence="3 4" key="1">
    <citation type="submission" date="2018-06" db="EMBL/GenBank/DDBJ databases">
        <authorList>
            <consortium name="Pathogen Informatics"/>
            <person name="Doyle S."/>
        </authorList>
    </citation>
    <scope>NUCLEOTIDE SEQUENCE [LARGE SCALE GENOMIC DNA]</scope>
    <source>
        <strain evidence="4">ATCC 11859 / DSM 33 / NCIB 8841 / NCTC 4822</strain>
    </source>
</reference>
<dbReference type="NCBIfam" id="TIGR00787">
    <property type="entry name" value="dctP"/>
    <property type="match status" value="1"/>
</dbReference>
<protein>
    <submittedName>
        <fullName evidence="3">C4-dicarboxylate-binding periplasmic protein</fullName>
    </submittedName>
</protein>
<dbReference type="PROSITE" id="PS51257">
    <property type="entry name" value="PROKAR_LIPOPROTEIN"/>
    <property type="match status" value="1"/>
</dbReference>
<evidence type="ECO:0000313" key="3">
    <source>
        <dbReference type="EMBL" id="SUI99420.1"/>
    </source>
</evidence>
<proteinExistence type="predicted"/>
<dbReference type="PIRSF" id="PIRSF006470">
    <property type="entry name" value="DctB"/>
    <property type="match status" value="1"/>
</dbReference>
<dbReference type="CDD" id="cd13680">
    <property type="entry name" value="PBP2_TRAP_SBP_like_4"/>
    <property type="match status" value="1"/>
</dbReference>
<dbReference type="PANTHER" id="PTHR33376:SF15">
    <property type="entry name" value="BLL6794 PROTEIN"/>
    <property type="match status" value="1"/>
</dbReference>
<organism evidence="3 4">
    <name type="scientific">Sporosarcina pasteurii</name>
    <name type="common">Bacillus pasteurii</name>
    <dbReference type="NCBI Taxonomy" id="1474"/>
    <lineage>
        <taxon>Bacteria</taxon>
        <taxon>Bacillati</taxon>
        <taxon>Bacillota</taxon>
        <taxon>Bacilli</taxon>
        <taxon>Bacillales</taxon>
        <taxon>Caryophanaceae</taxon>
        <taxon>Sporosarcina</taxon>
    </lineage>
</organism>
<dbReference type="Pfam" id="PF03480">
    <property type="entry name" value="DctP"/>
    <property type="match status" value="1"/>
</dbReference>
<evidence type="ECO:0000313" key="4">
    <source>
        <dbReference type="Proteomes" id="UP000254519"/>
    </source>
</evidence>
<dbReference type="GO" id="GO:0055085">
    <property type="term" value="P:transmembrane transport"/>
    <property type="evidence" value="ECO:0007669"/>
    <property type="project" value="InterPro"/>
</dbReference>
<dbReference type="InterPro" id="IPR038404">
    <property type="entry name" value="TRAP_DctP_sf"/>
</dbReference>
<keyword evidence="4" id="KW-1185">Reference proteome</keyword>
<feature type="chain" id="PRO_5038688668" evidence="2">
    <location>
        <begin position="20"/>
        <end position="350"/>
    </location>
</feature>
<dbReference type="NCBIfam" id="NF037995">
    <property type="entry name" value="TRAP_S1"/>
    <property type="match status" value="1"/>
</dbReference>
<dbReference type="AlphaFoldDB" id="A0A380BD22"/>
<dbReference type="Proteomes" id="UP000254519">
    <property type="component" value="Unassembled WGS sequence"/>
</dbReference>
<dbReference type="PANTHER" id="PTHR33376">
    <property type="match status" value="1"/>
</dbReference>
<evidence type="ECO:0000256" key="1">
    <source>
        <dbReference type="ARBA" id="ARBA00022729"/>
    </source>
</evidence>
<dbReference type="SUPFAM" id="SSF53850">
    <property type="entry name" value="Periplasmic binding protein-like II"/>
    <property type="match status" value="1"/>
</dbReference>
<dbReference type="GO" id="GO:0030288">
    <property type="term" value="C:outer membrane-bounded periplasmic space"/>
    <property type="evidence" value="ECO:0007669"/>
    <property type="project" value="InterPro"/>
</dbReference>
<gene>
    <name evidence="3" type="primary">dctP</name>
    <name evidence="3" type="ORF">NCTC4822_00613</name>
</gene>
<dbReference type="RefSeq" id="WP_115360086.1">
    <property type="nucleotide sequence ID" value="NZ_CP038012.1"/>
</dbReference>
<accession>A0A380BD22</accession>
<dbReference type="Gene3D" id="3.40.190.170">
    <property type="entry name" value="Bacterial extracellular solute-binding protein, family 7"/>
    <property type="match status" value="1"/>
</dbReference>
<evidence type="ECO:0000256" key="2">
    <source>
        <dbReference type="SAM" id="SignalP"/>
    </source>
</evidence>
<sequence>MRKWLLGLVVSMMAILVLAACSDAEGETTESKGDSGDAGGSTEEYEATTIRLAYNLPQDHHISVGIEQFAEDIKEKSGGKVDMQVYPAGQLLSDKDMNQSILTGGVEMGVNSSTLWASTVPAMGIFDVPYIFNDYSAVGKAVNGEFGDKLRGAMEEKGAKVLLFADYGYVQFANNKRQLKSPEDFKGLKIRSIGDLPSELIQAYGASPVFMGGGEVYMALQRDTVDGATSGTTAMLQRKYDEVTKYLTINNYAYLEFLLAVNKDFWDGLPEKTQALIEETAKETEEWIREQAEKEDSESAKALEENGMDVYVVPEEDLPEWVEAAAPVREAYLKTAGDLGQELLDIIDNE</sequence>
<dbReference type="EMBL" id="UGYZ01000002">
    <property type="protein sequence ID" value="SUI99420.1"/>
    <property type="molecule type" value="Genomic_DNA"/>
</dbReference>
<dbReference type="InterPro" id="IPR004682">
    <property type="entry name" value="TRAP_DctP"/>
</dbReference>
<dbReference type="InterPro" id="IPR018389">
    <property type="entry name" value="DctP_fam"/>
</dbReference>
<name>A0A380BD22_SPOPA</name>
<dbReference type="OrthoDB" id="9776801at2"/>
<feature type="signal peptide" evidence="2">
    <location>
        <begin position="1"/>
        <end position="19"/>
    </location>
</feature>
<keyword evidence="1 2" id="KW-0732">Signal</keyword>